<dbReference type="Gene3D" id="3.40.50.150">
    <property type="entry name" value="Vaccinia Virus protein VP39"/>
    <property type="match status" value="1"/>
</dbReference>
<comment type="catalytic activity">
    <reaction evidence="4 5">
        <text>L-glutaminyl-[peptide chain release factor] + S-adenosyl-L-methionine = N(5)-methyl-L-glutaminyl-[peptide chain release factor] + S-adenosyl-L-homocysteine + H(+)</text>
        <dbReference type="Rhea" id="RHEA:42896"/>
        <dbReference type="Rhea" id="RHEA-COMP:10271"/>
        <dbReference type="Rhea" id="RHEA-COMP:10272"/>
        <dbReference type="ChEBI" id="CHEBI:15378"/>
        <dbReference type="ChEBI" id="CHEBI:30011"/>
        <dbReference type="ChEBI" id="CHEBI:57856"/>
        <dbReference type="ChEBI" id="CHEBI:59789"/>
        <dbReference type="ChEBI" id="CHEBI:61891"/>
        <dbReference type="EC" id="2.1.1.297"/>
    </reaction>
</comment>
<evidence type="ECO:0000256" key="1">
    <source>
        <dbReference type="ARBA" id="ARBA00022603"/>
    </source>
</evidence>
<dbReference type="InterPro" id="IPR019874">
    <property type="entry name" value="RF_methyltr_PrmC"/>
</dbReference>
<dbReference type="InterPro" id="IPR040758">
    <property type="entry name" value="PrmC_N"/>
</dbReference>
<organism evidence="8 9">
    <name type="scientific">Gallionella capsiferriformans (strain ES-2)</name>
    <name type="common">Gallionella ferruginea capsiferriformans (strain ES-2)</name>
    <dbReference type="NCBI Taxonomy" id="395494"/>
    <lineage>
        <taxon>Bacteria</taxon>
        <taxon>Pseudomonadati</taxon>
        <taxon>Pseudomonadota</taxon>
        <taxon>Betaproteobacteria</taxon>
        <taxon>Nitrosomonadales</taxon>
        <taxon>Gallionellaceae</taxon>
        <taxon>Gallionella</taxon>
    </lineage>
</organism>
<dbReference type="EC" id="2.1.1.297" evidence="5"/>
<evidence type="ECO:0000256" key="3">
    <source>
        <dbReference type="ARBA" id="ARBA00022691"/>
    </source>
</evidence>
<evidence type="ECO:0000313" key="8">
    <source>
        <dbReference type="EMBL" id="ADL56537.1"/>
    </source>
</evidence>
<dbReference type="AlphaFoldDB" id="D9SCF6"/>
<dbReference type="PROSITE" id="PS00092">
    <property type="entry name" value="N6_MTASE"/>
    <property type="match status" value="1"/>
</dbReference>
<comment type="function">
    <text evidence="5">Methylates the class 1 translation termination release factors RF1/PrfA and RF2/PrfB on the glutamine residue of the universally conserved GGQ motif.</text>
</comment>
<dbReference type="GO" id="GO:0102559">
    <property type="term" value="F:peptide chain release factor N(5)-glutamine methyltransferase activity"/>
    <property type="evidence" value="ECO:0007669"/>
    <property type="project" value="UniProtKB-EC"/>
</dbReference>
<feature type="binding site" evidence="5">
    <location>
        <position position="181"/>
    </location>
    <ligand>
        <name>S-adenosyl-L-methionine</name>
        <dbReference type="ChEBI" id="CHEBI:59789"/>
    </ligand>
</feature>
<dbReference type="InterPro" id="IPR007848">
    <property type="entry name" value="Small_mtfrase_dom"/>
</dbReference>
<name>D9SCF6_GALCS</name>
<accession>D9SCF6</accession>
<keyword evidence="3 5" id="KW-0949">S-adenosyl-L-methionine</keyword>
<dbReference type="InterPro" id="IPR050320">
    <property type="entry name" value="N5-glutamine_MTase"/>
</dbReference>
<evidence type="ECO:0000259" key="7">
    <source>
        <dbReference type="Pfam" id="PF17827"/>
    </source>
</evidence>
<dbReference type="EMBL" id="CP002159">
    <property type="protein sequence ID" value="ADL56537.1"/>
    <property type="molecule type" value="Genomic_DNA"/>
</dbReference>
<reference evidence="8 9" key="1">
    <citation type="submission" date="2010-08" db="EMBL/GenBank/DDBJ databases">
        <title>Complete sequence of Gallionella capsiferriformans ES-2.</title>
        <authorList>
            <consortium name="US DOE Joint Genome Institute"/>
            <person name="Lucas S."/>
            <person name="Copeland A."/>
            <person name="Lapidus A."/>
            <person name="Cheng J.-F."/>
            <person name="Bruce D."/>
            <person name="Goodwin L."/>
            <person name="Pitluck S."/>
            <person name="Chertkov O."/>
            <person name="Davenport K.W."/>
            <person name="Detter J.C."/>
            <person name="Han C."/>
            <person name="Tapia R."/>
            <person name="Land M."/>
            <person name="Hauser L."/>
            <person name="Chang Y.-J."/>
            <person name="Jeffries C."/>
            <person name="Kyrpides N."/>
            <person name="Ivanova N."/>
            <person name="Mikhailova N."/>
            <person name="Shelobolina E.S."/>
            <person name="Picardal F."/>
            <person name="Roden E."/>
            <person name="Emerson D."/>
            <person name="Woyke T."/>
        </authorList>
    </citation>
    <scope>NUCLEOTIDE SEQUENCE [LARGE SCALE GENOMIC DNA]</scope>
    <source>
        <strain evidence="8 9">ES-2</strain>
    </source>
</reference>
<dbReference type="Gene3D" id="1.10.8.10">
    <property type="entry name" value="DNA helicase RuvA subunit, C-terminal domain"/>
    <property type="match status" value="1"/>
</dbReference>
<dbReference type="OrthoDB" id="9800643at2"/>
<feature type="domain" description="Release factor glutamine methyltransferase N-terminal" evidence="7">
    <location>
        <begin position="31"/>
        <end position="87"/>
    </location>
</feature>
<dbReference type="STRING" id="395494.Galf_2538"/>
<dbReference type="NCBIfam" id="TIGR03534">
    <property type="entry name" value="RF_mod_PrmC"/>
    <property type="match status" value="1"/>
</dbReference>
<dbReference type="HAMAP" id="MF_02126">
    <property type="entry name" value="RF_methyltr_PrmC"/>
    <property type="match status" value="1"/>
</dbReference>
<feature type="binding site" evidence="5">
    <location>
        <position position="196"/>
    </location>
    <ligand>
        <name>S-adenosyl-L-methionine</name>
        <dbReference type="ChEBI" id="CHEBI:59789"/>
    </ligand>
</feature>
<dbReference type="KEGG" id="gca:Galf_2538"/>
<dbReference type="SUPFAM" id="SSF53335">
    <property type="entry name" value="S-adenosyl-L-methionine-dependent methyltransferases"/>
    <property type="match status" value="1"/>
</dbReference>
<dbReference type="Pfam" id="PF17827">
    <property type="entry name" value="PrmC_N"/>
    <property type="match status" value="1"/>
</dbReference>
<dbReference type="InterPro" id="IPR029063">
    <property type="entry name" value="SAM-dependent_MTases_sf"/>
</dbReference>
<evidence type="ECO:0000256" key="5">
    <source>
        <dbReference type="HAMAP-Rule" id="MF_02126"/>
    </source>
</evidence>
<feature type="binding site" evidence="5">
    <location>
        <position position="153"/>
    </location>
    <ligand>
        <name>S-adenosyl-L-methionine</name>
        <dbReference type="ChEBI" id="CHEBI:59789"/>
    </ligand>
</feature>
<evidence type="ECO:0000259" key="6">
    <source>
        <dbReference type="Pfam" id="PF05175"/>
    </source>
</evidence>
<evidence type="ECO:0000313" key="9">
    <source>
        <dbReference type="Proteomes" id="UP000001235"/>
    </source>
</evidence>
<feature type="binding site" evidence="5">
    <location>
        <begin position="196"/>
        <end position="199"/>
    </location>
    <ligand>
        <name>substrate</name>
    </ligand>
</feature>
<evidence type="ECO:0000256" key="2">
    <source>
        <dbReference type="ARBA" id="ARBA00022679"/>
    </source>
</evidence>
<dbReference type="GO" id="GO:0032259">
    <property type="term" value="P:methylation"/>
    <property type="evidence" value="ECO:0007669"/>
    <property type="project" value="UniProtKB-KW"/>
</dbReference>
<keyword evidence="2 5" id="KW-0808">Transferase</keyword>
<dbReference type="Proteomes" id="UP000001235">
    <property type="component" value="Chromosome"/>
</dbReference>
<protein>
    <recommendedName>
        <fullName evidence="5">Release factor glutamine methyltransferase</fullName>
        <shortName evidence="5">RF MTase</shortName>
        <ecNumber evidence="5">2.1.1.297</ecNumber>
    </recommendedName>
    <alternativeName>
        <fullName evidence="5">N5-glutamine methyltransferase PrmC</fullName>
    </alternativeName>
    <alternativeName>
        <fullName evidence="5">Protein-(glutamine-N5) MTase PrmC</fullName>
    </alternativeName>
    <alternativeName>
        <fullName evidence="5">Protein-glutamine N-methyltransferase PrmC</fullName>
    </alternativeName>
</protein>
<dbReference type="RefSeq" id="WP_013294457.1">
    <property type="nucleotide sequence ID" value="NC_014394.1"/>
</dbReference>
<dbReference type="InterPro" id="IPR002052">
    <property type="entry name" value="DNA_methylase_N6_adenine_CS"/>
</dbReference>
<dbReference type="PANTHER" id="PTHR18895">
    <property type="entry name" value="HEMK METHYLTRANSFERASE"/>
    <property type="match status" value="1"/>
</dbReference>
<proteinExistence type="inferred from homology"/>
<dbReference type="PANTHER" id="PTHR18895:SF74">
    <property type="entry name" value="MTRF1L RELEASE FACTOR GLUTAMINE METHYLTRANSFERASE"/>
    <property type="match status" value="1"/>
</dbReference>
<feature type="domain" description="Methyltransferase small" evidence="6">
    <location>
        <begin position="109"/>
        <end position="209"/>
    </location>
</feature>
<feature type="binding site" evidence="5">
    <location>
        <begin position="130"/>
        <end position="134"/>
    </location>
    <ligand>
        <name>S-adenosyl-L-methionine</name>
        <dbReference type="ChEBI" id="CHEBI:59789"/>
    </ligand>
</feature>
<gene>
    <name evidence="5" type="primary">prmC</name>
    <name evidence="8" type="ordered locus">Galf_2538</name>
</gene>
<dbReference type="InterPro" id="IPR004556">
    <property type="entry name" value="HemK-like"/>
</dbReference>
<dbReference type="FunFam" id="3.40.50.150:FF:000053">
    <property type="entry name" value="Release factor glutamine methyltransferase"/>
    <property type="match status" value="1"/>
</dbReference>
<dbReference type="NCBIfam" id="TIGR00536">
    <property type="entry name" value="hemK_fam"/>
    <property type="match status" value="1"/>
</dbReference>
<dbReference type="GO" id="GO:0003676">
    <property type="term" value="F:nucleic acid binding"/>
    <property type="evidence" value="ECO:0007669"/>
    <property type="project" value="InterPro"/>
</dbReference>
<dbReference type="Pfam" id="PF05175">
    <property type="entry name" value="MTS"/>
    <property type="match status" value="1"/>
</dbReference>
<dbReference type="CDD" id="cd02440">
    <property type="entry name" value="AdoMet_MTases"/>
    <property type="match status" value="1"/>
</dbReference>
<keyword evidence="1 5" id="KW-0489">Methyltransferase</keyword>
<dbReference type="HOGENOM" id="CLU_018398_3_1_4"/>
<evidence type="ECO:0000256" key="4">
    <source>
        <dbReference type="ARBA" id="ARBA00048391"/>
    </source>
</evidence>
<dbReference type="eggNOG" id="COG2890">
    <property type="taxonomic scope" value="Bacteria"/>
</dbReference>
<sequence length="288" mass="31304">MSISDSTPPLTLGALLKQDSRHLEDALHHDSVTARIEVQCLLQSVLGVNRAYLLTHPERILTVRETARYVELFARRLAGEPIAYLLGEREFFGLNFKVTPATLIPRPDTELLVEMALQHIPAGGAVLDMGTGSGAIALSIARERPDARVVAVDASEAALIVAAENAQRLNLGRVRLLRSDWFSALSGERFDLIASNPPYIENGDVHLSLGDVRFEPLSALASGADGLDDIRRIIVEAKAYLNAGGWLMFEHGYNQAERVRGLLQDAGFFGVSSVLDLSGIERVTQGQA</sequence>
<comment type="similarity">
    <text evidence="5">Belongs to the protein N5-glutamine methyltransferase family. PrmC subfamily.</text>
</comment>
<keyword evidence="9" id="KW-1185">Reference proteome</keyword>